<keyword evidence="1" id="KW-1133">Transmembrane helix</keyword>
<evidence type="ECO:0000256" key="1">
    <source>
        <dbReference type="SAM" id="Phobius"/>
    </source>
</evidence>
<evidence type="ECO:0000313" key="2">
    <source>
        <dbReference type="EMBL" id="TQL56354.1"/>
    </source>
</evidence>
<feature type="transmembrane region" description="Helical" evidence="1">
    <location>
        <begin position="246"/>
        <end position="267"/>
    </location>
</feature>
<name>A0A542Z7S3_9MICO</name>
<feature type="transmembrane region" description="Helical" evidence="1">
    <location>
        <begin position="47"/>
        <end position="65"/>
    </location>
</feature>
<dbReference type="EMBL" id="VFOQ01000003">
    <property type="protein sequence ID" value="TQL56354.1"/>
    <property type="molecule type" value="Genomic_DNA"/>
</dbReference>
<proteinExistence type="predicted"/>
<feature type="transmembrane region" description="Helical" evidence="1">
    <location>
        <begin position="338"/>
        <end position="368"/>
    </location>
</feature>
<feature type="transmembrane region" description="Helical" evidence="1">
    <location>
        <begin position="211"/>
        <end position="234"/>
    </location>
</feature>
<keyword evidence="1" id="KW-0472">Membrane</keyword>
<feature type="transmembrane region" description="Helical" evidence="1">
    <location>
        <begin position="177"/>
        <end position="204"/>
    </location>
</feature>
<keyword evidence="3" id="KW-1185">Reference proteome</keyword>
<dbReference type="RefSeq" id="WP_246092717.1">
    <property type="nucleotide sequence ID" value="NZ_BAAAKX010000008.1"/>
</dbReference>
<accession>A0A542Z7S3</accession>
<feature type="transmembrane region" description="Helical" evidence="1">
    <location>
        <begin position="143"/>
        <end position="165"/>
    </location>
</feature>
<dbReference type="AlphaFoldDB" id="A0A542Z7S3"/>
<dbReference type="Proteomes" id="UP000319514">
    <property type="component" value="Unassembled WGS sequence"/>
</dbReference>
<keyword evidence="1" id="KW-0812">Transmembrane</keyword>
<gene>
    <name evidence="2" type="ORF">FB474_3970</name>
</gene>
<protein>
    <submittedName>
        <fullName evidence="2">Putative membrane protein</fullName>
    </submittedName>
</protein>
<comment type="caution">
    <text evidence="2">The sequence shown here is derived from an EMBL/GenBank/DDBJ whole genome shotgun (WGS) entry which is preliminary data.</text>
</comment>
<evidence type="ECO:0000313" key="3">
    <source>
        <dbReference type="Proteomes" id="UP000319514"/>
    </source>
</evidence>
<feature type="transmembrane region" description="Helical" evidence="1">
    <location>
        <begin position="302"/>
        <end position="326"/>
    </location>
</feature>
<feature type="transmembrane region" description="Helical" evidence="1">
    <location>
        <begin position="406"/>
        <end position="425"/>
    </location>
</feature>
<reference evidence="2 3" key="1">
    <citation type="submission" date="2019-06" db="EMBL/GenBank/DDBJ databases">
        <title>Sequencing the genomes of 1000 actinobacteria strains.</title>
        <authorList>
            <person name="Klenk H.-P."/>
        </authorList>
    </citation>
    <scope>NUCLEOTIDE SEQUENCE [LARGE SCALE GENOMIC DNA]</scope>
    <source>
        <strain evidence="2 3">DSM 18082</strain>
    </source>
</reference>
<feature type="transmembrane region" description="Helical" evidence="1">
    <location>
        <begin position="117"/>
        <end position="136"/>
    </location>
</feature>
<sequence>MRPSTSPDQTVAPTLEDPVAAAASQVAGGPLGRYAAIGRRSRDGWQAAAAVLSGLVAVMVALAVAQRSHCVRTGWSTPDQFWHACYSDLPLVFQTSGLATGTLPYLHNGAGALDQPVGSGLAMWVMALLVPGGPVTTRQQWYFGLWAVLVTVLLVLLVIVTAASVRRHPWKAAHVALSPVIVTASLVSVDLLGVVLTSVGLWAWGRRRVPLAGLVLGLAIATRTYPLVIVAAIGLVAVRGGRLRQWAALAGVTLATWLLVSLPWLVVNADGFLSTYRRWWGAGAGYGSLWLVPQLFDHDLPVGAVTVLAVMGWVAALVAGATLALATQRRPAVAEVALLMLAIVLVTGKSVPVQACLWLLPLIALVGVRWRDHLIWAGTEVVYSVAVWLYLAGLSVKDRGLPSGPYAGLLLARLLALGWLVTQVVRVARARWALPEDELGETEVAEQERLEGEVDELAGPIAGAEDRVLVRFG</sequence>
<organism evidence="2 3">
    <name type="scientific">Oryzihumus leptocrescens</name>
    <dbReference type="NCBI Taxonomy" id="297536"/>
    <lineage>
        <taxon>Bacteria</taxon>
        <taxon>Bacillati</taxon>
        <taxon>Actinomycetota</taxon>
        <taxon>Actinomycetes</taxon>
        <taxon>Micrococcales</taxon>
        <taxon>Intrasporangiaceae</taxon>
        <taxon>Oryzihumus</taxon>
    </lineage>
</organism>
<feature type="transmembrane region" description="Helical" evidence="1">
    <location>
        <begin position="374"/>
        <end position="394"/>
    </location>
</feature>